<keyword evidence="2" id="KW-1185">Reference proteome</keyword>
<name>D1C6Z8_SPHTD</name>
<dbReference type="eggNOG" id="ENOG50319W4">
    <property type="taxonomic scope" value="Bacteria"/>
</dbReference>
<evidence type="ECO:0008006" key="3">
    <source>
        <dbReference type="Google" id="ProtNLM"/>
    </source>
</evidence>
<reference evidence="2" key="1">
    <citation type="submission" date="2009-11" db="EMBL/GenBank/DDBJ databases">
        <title>The complete chromosome 1 of Sphaerobacter thermophilus DSM 20745.</title>
        <authorList>
            <person name="Lucas S."/>
            <person name="Copeland A."/>
            <person name="Lapidus A."/>
            <person name="Glavina del Rio T."/>
            <person name="Dalin E."/>
            <person name="Tice H."/>
            <person name="Bruce D."/>
            <person name="Goodwin L."/>
            <person name="Pitluck S."/>
            <person name="Kyrpides N."/>
            <person name="Mavromatis K."/>
            <person name="Ivanova N."/>
            <person name="Mikhailova N."/>
            <person name="LaButti K.M."/>
            <person name="Clum A."/>
            <person name="Sun H.I."/>
            <person name="Brettin T."/>
            <person name="Detter J.C."/>
            <person name="Han C."/>
            <person name="Larimer F."/>
            <person name="Land M."/>
            <person name="Hauser L."/>
            <person name="Markowitz V."/>
            <person name="Cheng J.F."/>
            <person name="Hugenholtz P."/>
            <person name="Woyke T."/>
            <person name="Wu D."/>
            <person name="Steenblock K."/>
            <person name="Schneider S."/>
            <person name="Pukall R."/>
            <person name="Goeker M."/>
            <person name="Klenk H.P."/>
            <person name="Eisen J.A."/>
        </authorList>
    </citation>
    <scope>NUCLEOTIDE SEQUENCE [LARGE SCALE GENOMIC DNA]</scope>
    <source>
        <strain evidence="2">ATCC 49802 / DSM 20745 / S 6022</strain>
    </source>
</reference>
<accession>D1C6Z8</accession>
<dbReference type="AlphaFoldDB" id="D1C6Z8"/>
<dbReference type="EMBL" id="CP001823">
    <property type="protein sequence ID" value="ACZ37759.1"/>
    <property type="molecule type" value="Genomic_DNA"/>
</dbReference>
<dbReference type="KEGG" id="sti:Sthe_0320"/>
<dbReference type="HOGENOM" id="CLU_1467331_0_0_0"/>
<dbReference type="Pfam" id="PF04307">
    <property type="entry name" value="YdjM"/>
    <property type="match status" value="1"/>
</dbReference>
<dbReference type="RefSeq" id="WP_012870807.1">
    <property type="nucleotide sequence ID" value="NC_013523.1"/>
</dbReference>
<organism evidence="1 2">
    <name type="scientific">Sphaerobacter thermophilus (strain ATCC 49802 / DSM 20745 / KCCM 41009 / NCIMB 13125 / S 6022)</name>
    <dbReference type="NCBI Taxonomy" id="479434"/>
    <lineage>
        <taxon>Bacteria</taxon>
        <taxon>Pseudomonadati</taxon>
        <taxon>Thermomicrobiota</taxon>
        <taxon>Thermomicrobia</taxon>
        <taxon>Sphaerobacterales</taxon>
        <taxon>Sphaerobacterineae</taxon>
        <taxon>Sphaerobacteraceae</taxon>
        <taxon>Sphaerobacter</taxon>
    </lineage>
</organism>
<reference evidence="1 2" key="2">
    <citation type="journal article" date="2010" name="Stand. Genomic Sci.">
        <title>Complete genome sequence of Desulfohalobium retbaense type strain (HR(100)).</title>
        <authorList>
            <person name="Spring S."/>
            <person name="Nolan M."/>
            <person name="Lapidus A."/>
            <person name="Glavina Del Rio T."/>
            <person name="Copeland A."/>
            <person name="Tice H."/>
            <person name="Cheng J.F."/>
            <person name="Lucas S."/>
            <person name="Land M."/>
            <person name="Chen F."/>
            <person name="Bruce D."/>
            <person name="Goodwin L."/>
            <person name="Pitluck S."/>
            <person name="Ivanova N."/>
            <person name="Mavromatis K."/>
            <person name="Mikhailova N."/>
            <person name="Pati A."/>
            <person name="Chen A."/>
            <person name="Palaniappan K."/>
            <person name="Hauser L."/>
            <person name="Chang Y.J."/>
            <person name="Jeffries C.D."/>
            <person name="Munk C."/>
            <person name="Kiss H."/>
            <person name="Chain P."/>
            <person name="Han C."/>
            <person name="Brettin T."/>
            <person name="Detter J.C."/>
            <person name="Schuler E."/>
            <person name="Goker M."/>
            <person name="Rohde M."/>
            <person name="Bristow J."/>
            <person name="Eisen J.A."/>
            <person name="Markowitz V."/>
            <person name="Hugenholtz P."/>
            <person name="Kyrpides N.C."/>
            <person name="Klenk H.P."/>
        </authorList>
    </citation>
    <scope>NUCLEOTIDE SEQUENCE [LARGE SCALE GENOMIC DNA]</scope>
    <source>
        <strain evidence="2">ATCC 49802 / DSM 20745 / S 6022</strain>
    </source>
</reference>
<protein>
    <recommendedName>
        <fullName evidence="3">Membrane-bound metal-dependent hydrolase</fullName>
    </recommendedName>
</protein>
<sequence>MLSLAAAMLAALATATWHHRWERAANGTPERGVLDGLCHAGTALTVALPVLPYVREQGTFLRVALASALLIDLDHIAAARSLRLDRCMTMATRPLSHSLLTPVLLAILAERLAPERHLGLAALLGLGSHLLRDLYTGGVPVLHPRHVVSLPPRVVIPLLGLMAIFSRSATRRRLGTRLLRLALP</sequence>
<evidence type="ECO:0000313" key="1">
    <source>
        <dbReference type="EMBL" id="ACZ37759.1"/>
    </source>
</evidence>
<dbReference type="Proteomes" id="UP000002027">
    <property type="component" value="Chromosome 1"/>
</dbReference>
<evidence type="ECO:0000313" key="2">
    <source>
        <dbReference type="Proteomes" id="UP000002027"/>
    </source>
</evidence>
<proteinExistence type="predicted"/>
<dbReference type="STRING" id="479434.Sthe_0320"/>
<dbReference type="InParanoid" id="D1C6Z8"/>
<dbReference type="InterPro" id="IPR007404">
    <property type="entry name" value="YdjM-like"/>
</dbReference>
<gene>
    <name evidence="1" type="ordered locus">Sthe_0320</name>
</gene>